<keyword evidence="1" id="KW-0378">Hydrolase</keyword>
<dbReference type="GO" id="GO:0016787">
    <property type="term" value="F:hydrolase activity"/>
    <property type="evidence" value="ECO:0007669"/>
    <property type="project" value="UniProtKB-KW"/>
</dbReference>
<dbReference type="Gene3D" id="3.90.70.80">
    <property type="match status" value="1"/>
</dbReference>
<dbReference type="CDD" id="cd18809">
    <property type="entry name" value="SF1_C_RecD"/>
    <property type="match status" value="1"/>
</dbReference>
<comment type="caution">
    <text evidence="4">The sequence shown here is derived from an EMBL/GenBank/DDBJ whole genome shotgun (WGS) entry which is preliminary data.</text>
</comment>
<keyword evidence="1" id="KW-0234">DNA repair</keyword>
<dbReference type="GO" id="GO:0005524">
    <property type="term" value="F:ATP binding"/>
    <property type="evidence" value="ECO:0007669"/>
    <property type="project" value="UniProtKB-KW"/>
</dbReference>
<dbReference type="Pfam" id="PF14214">
    <property type="entry name" value="Helitron_like_N"/>
    <property type="match status" value="1"/>
</dbReference>
<accession>A0A6V7XPA7</accession>
<evidence type="ECO:0000313" key="5">
    <source>
        <dbReference type="Proteomes" id="UP000580250"/>
    </source>
</evidence>
<evidence type="ECO:0000256" key="2">
    <source>
        <dbReference type="SAM" id="MobiDB-lite"/>
    </source>
</evidence>
<protein>
    <recommendedName>
        <fullName evidence="1">ATP-dependent DNA helicase</fullName>
        <ecNumber evidence="1">5.6.2.3</ecNumber>
    </recommendedName>
</protein>
<organism evidence="4 5">
    <name type="scientific">Meloidogyne enterolobii</name>
    <name type="common">Root-knot nematode worm</name>
    <name type="synonym">Meloidogyne mayaguensis</name>
    <dbReference type="NCBI Taxonomy" id="390850"/>
    <lineage>
        <taxon>Eukaryota</taxon>
        <taxon>Metazoa</taxon>
        <taxon>Ecdysozoa</taxon>
        <taxon>Nematoda</taxon>
        <taxon>Chromadorea</taxon>
        <taxon>Rhabditida</taxon>
        <taxon>Tylenchina</taxon>
        <taxon>Tylenchomorpha</taxon>
        <taxon>Tylenchoidea</taxon>
        <taxon>Meloidogynidae</taxon>
        <taxon>Meloidogyninae</taxon>
        <taxon>Meloidogyne</taxon>
    </lineage>
</organism>
<gene>
    <name evidence="4" type="ORF">MENT_LOCUS54663</name>
</gene>
<dbReference type="PANTHER" id="PTHR10492:SF57">
    <property type="entry name" value="ATP-DEPENDENT DNA HELICASE"/>
    <property type="match status" value="1"/>
</dbReference>
<dbReference type="Proteomes" id="UP000580250">
    <property type="component" value="Unassembled WGS sequence"/>
</dbReference>
<dbReference type="Gene3D" id="3.40.50.300">
    <property type="entry name" value="P-loop containing nucleotide triphosphate hydrolases"/>
    <property type="match status" value="1"/>
</dbReference>
<keyword evidence="1" id="KW-0067">ATP-binding</keyword>
<keyword evidence="1" id="KW-0347">Helicase</keyword>
<evidence type="ECO:0000256" key="1">
    <source>
        <dbReference type="RuleBase" id="RU363044"/>
    </source>
</evidence>
<feature type="compositionally biased region" description="Low complexity" evidence="2">
    <location>
        <begin position="1202"/>
        <end position="1219"/>
    </location>
</feature>
<keyword evidence="1" id="KW-0547">Nucleotide-binding</keyword>
<evidence type="ECO:0000259" key="3">
    <source>
        <dbReference type="PROSITE" id="PS50802"/>
    </source>
</evidence>
<dbReference type="EC" id="5.6.2.3" evidence="1"/>
<comment type="catalytic activity">
    <reaction evidence="1">
        <text>ATP + H2O = ADP + phosphate + H(+)</text>
        <dbReference type="Rhea" id="RHEA:13065"/>
        <dbReference type="ChEBI" id="CHEBI:15377"/>
        <dbReference type="ChEBI" id="CHEBI:15378"/>
        <dbReference type="ChEBI" id="CHEBI:30616"/>
        <dbReference type="ChEBI" id="CHEBI:43474"/>
        <dbReference type="ChEBI" id="CHEBI:456216"/>
        <dbReference type="EC" id="5.6.2.3"/>
    </reaction>
</comment>
<feature type="region of interest" description="Disordered" evidence="2">
    <location>
        <begin position="1202"/>
        <end position="1228"/>
    </location>
</feature>
<dbReference type="InterPro" id="IPR025476">
    <property type="entry name" value="Helitron_helicase-like"/>
</dbReference>
<dbReference type="GO" id="GO:0006281">
    <property type="term" value="P:DNA repair"/>
    <property type="evidence" value="ECO:0007669"/>
    <property type="project" value="UniProtKB-KW"/>
</dbReference>
<comment type="cofactor">
    <cofactor evidence="1">
        <name>Mg(2+)</name>
        <dbReference type="ChEBI" id="CHEBI:18420"/>
    </cofactor>
</comment>
<name>A0A6V7XPA7_MELEN</name>
<proteinExistence type="inferred from homology"/>
<dbReference type="PROSITE" id="PS50802">
    <property type="entry name" value="OTU"/>
    <property type="match status" value="1"/>
</dbReference>
<dbReference type="InterPro" id="IPR049163">
    <property type="entry name" value="Pif1-like_2B_dom"/>
</dbReference>
<dbReference type="GO" id="GO:0043139">
    <property type="term" value="F:5'-3' DNA helicase activity"/>
    <property type="evidence" value="ECO:0007669"/>
    <property type="project" value="UniProtKB-EC"/>
</dbReference>
<sequence>MKILGLQGPIGQVYMTNEHFRGSRQYYQKQYAACMTICREIGSIDLLITYTMDPSAPELSHILLEHQTWSDRPMEVCRIFLDKLSELVKDITEREVLGPVKGWFHSLEHQKRFFYFAFINHVFSGLPHVHFAVILDWEKMFKSGRISSKEEYMEEYISAEIPDLPNSDDQTESATSQRTLHQIVITKHIHTCNPQCHRDGIRCAKRFPHAYSDNNIYSDNAYPKYRRRPPPPSELERKNTPELFGNAYEYDDRYGKHHVVTNQYVVPYNHFLLSKYKSHINVELVAGDGCVKYVTKYVMKGADMAFIKIEQEGIEGGAWRYDEFHQLRLARYITSMEAFLSLWGTKLVVRSHIVFILCILFLITSVQVDELDIHGPQGHHVAVEEGREVEIAEEVQRRLNEGEERRTQLTAYFDFNRQRQLIGEPPAGLTYGNAYRQLRYNVHKKNWQISVYQHHKKLCRIRTVSPTNLELLAIRILLTVVFDPTCWEELRTFDNVVYPTFLEAAKARGLMSDDVIWRRTIQEAFDSNKRIQQRIRWLAMFFGSTNLTNPTALLDYVVQMPQDWLYGTRVAQLDFEARRDYVLCNIEWFLRANGIRPDEIEREDGTFETACERIRLPRPSLRNIQPELLNDAEIDPEMLIRTHVDRPFLEEHQRGSTQDYYLRLFYNDPRPTEEQQTFIDEIVRGMWNARHVIDGAEHTFAQDIPRYFFITGEGGSGKTFMYNKLIAFLHANEFMIMPMASTGIAAELLYGGSTIHKRLCRQKHVDSSTQPFVDYRSQFADTLRRLHGIIIDEVSMQHKDVLDFVDRLFRSVAPRSLRNVPFGGKCIVLGGDWKQLLPVVAGGTLLHQYDASIKNTNLFKNFITRKLRSNLRLLPGQEQYRTFLKCVGTGMLNDSDERVQLPVNICVNSREELINFVYPQDLLQSAVQRWEDFCGRAILCPLNTETFEMNNIIMDRIVGHEQTYYSITTPIMDDLNLENNVSDIDYENLTRQTPPGIPEHVLRVRIGAVMMIIINLSVQNGLCNGTRVQIVGLGQNLIRCRILSGSGKGVEHDLFRTRFQYGADPKAPQEGMVRCERVQFPLRPGAVMTINKSQGQTLSCVGIALDHSQCFSHGQLYVALSRARDADSVKVATLRKDRRVKNPVITAMIDEEDFNELGPMELAMSAGQEPVLIERIPHEQTTTSSTDIISQQPTTSANAIIQQQPTTSATESTQATTSPNTVQNTTAQKSAASPNYFLDNVTGDGDCLFRSIVRSLYAGSEGLALHANFLYEDYQRALRRLIARRYQEDLHNIADEQLTDELIHEIEWDAPHIRQAGLRLDVTDPRRSMREYSLHMMQPANNNNTRYGSHLEVRYAEIVLGRRILIVENLRRRVVDGNGRVQWRIMPNEYQGIFLSPGLSAEEMGLTTITEFGQVFQILRAHNMDNTIVLRLEGLHYRPIYLVEYFCNNKNELKI</sequence>
<dbReference type="GO" id="GO:0000723">
    <property type="term" value="P:telomere maintenance"/>
    <property type="evidence" value="ECO:0007669"/>
    <property type="project" value="InterPro"/>
</dbReference>
<keyword evidence="1" id="KW-0233">DNA recombination</keyword>
<dbReference type="OrthoDB" id="5864836at2759"/>
<evidence type="ECO:0000313" key="4">
    <source>
        <dbReference type="EMBL" id="CAD2201135.1"/>
    </source>
</evidence>
<dbReference type="SUPFAM" id="SSF52540">
    <property type="entry name" value="P-loop containing nucleoside triphosphate hydrolases"/>
    <property type="match status" value="2"/>
</dbReference>
<feature type="domain" description="OTU" evidence="3">
    <location>
        <begin position="1236"/>
        <end position="1443"/>
    </location>
</feature>
<dbReference type="Pfam" id="PF21530">
    <property type="entry name" value="Pif1_2B_dom"/>
    <property type="match status" value="1"/>
</dbReference>
<dbReference type="InterPro" id="IPR027417">
    <property type="entry name" value="P-loop_NTPase"/>
</dbReference>
<dbReference type="InterPro" id="IPR010285">
    <property type="entry name" value="DNA_helicase_pif1-like_DEAD"/>
</dbReference>
<comment type="similarity">
    <text evidence="1">Belongs to the helicase family.</text>
</comment>
<reference evidence="4 5" key="1">
    <citation type="submission" date="2020-08" db="EMBL/GenBank/DDBJ databases">
        <authorList>
            <person name="Koutsovoulos G."/>
            <person name="Danchin GJ E."/>
        </authorList>
    </citation>
    <scope>NUCLEOTIDE SEQUENCE [LARGE SCALE GENOMIC DNA]</scope>
</reference>
<dbReference type="Pfam" id="PF05970">
    <property type="entry name" value="PIF1"/>
    <property type="match status" value="1"/>
</dbReference>
<dbReference type="PANTHER" id="PTHR10492">
    <property type="match status" value="1"/>
</dbReference>
<dbReference type="GO" id="GO:0006310">
    <property type="term" value="P:DNA recombination"/>
    <property type="evidence" value="ECO:0007669"/>
    <property type="project" value="UniProtKB-KW"/>
</dbReference>
<keyword evidence="1" id="KW-0227">DNA damage</keyword>
<dbReference type="InterPro" id="IPR003323">
    <property type="entry name" value="OTU_dom"/>
</dbReference>
<dbReference type="EMBL" id="CAJEWN010001960">
    <property type="protein sequence ID" value="CAD2201135.1"/>
    <property type="molecule type" value="Genomic_DNA"/>
</dbReference>